<dbReference type="GO" id="GO:0003677">
    <property type="term" value="F:DNA binding"/>
    <property type="evidence" value="ECO:0007669"/>
    <property type="project" value="UniProtKB-KW"/>
</dbReference>
<organism evidence="3 4">
    <name type="scientific">Geotrypetes seraphini</name>
    <name type="common">Gaboon caecilian</name>
    <name type="synonym">Caecilia seraphini</name>
    <dbReference type="NCBI Taxonomy" id="260995"/>
    <lineage>
        <taxon>Eukaryota</taxon>
        <taxon>Metazoa</taxon>
        <taxon>Chordata</taxon>
        <taxon>Craniata</taxon>
        <taxon>Vertebrata</taxon>
        <taxon>Euteleostomi</taxon>
        <taxon>Amphibia</taxon>
        <taxon>Gymnophiona</taxon>
        <taxon>Geotrypetes</taxon>
    </lineage>
</organism>
<dbReference type="Proteomes" id="UP000515159">
    <property type="component" value="Chromosome 9"/>
</dbReference>
<sequence length="305" mass="31400">MPGGGVPGSVSGCGFFSQSPSMVPEHQWSAAGAAPGPFLGSVDGVPDRQRGVGASVSSASEAAAVDGGVAGPVSGVVVAGRGVTVEEQRPVASAEAAASGLSLAEAGPSTSVSSAGARGSRRRCFDAGAFVEPGREGVWDMLRLSVAPATWSHYLAGFRLVATFLFSRGWAPGDVAESLLEDFVLDSYRSQLSRRVVQGRLAGFAFFCRALGWSCPASGFLVRRLLRACRAEMYGGVDHWPFLHPLGRREGLVAPGRTTSWAGTFGRPGILVGATGYAVASAFAVFVAFAVLSSSSGRDDPPFRG</sequence>
<feature type="transmembrane region" description="Helical" evidence="2">
    <location>
        <begin position="270"/>
        <end position="292"/>
    </location>
</feature>
<accession>A0A6P8S990</accession>
<proteinExistence type="predicted"/>
<dbReference type="Gene3D" id="1.10.150.130">
    <property type="match status" value="1"/>
</dbReference>
<feature type="transmembrane region" description="Helical" evidence="2">
    <location>
        <begin position="201"/>
        <end position="222"/>
    </location>
</feature>
<dbReference type="InterPro" id="IPR010998">
    <property type="entry name" value="Integrase_recombinase_N"/>
</dbReference>
<name>A0A6P8S990_GEOSA</name>
<dbReference type="InParanoid" id="A0A6P8S990"/>
<protein>
    <submittedName>
        <fullName evidence="4">Uncharacterized protein LOC117366896</fullName>
    </submittedName>
</protein>
<dbReference type="OrthoDB" id="9863428at2759"/>
<dbReference type="GeneID" id="117366896"/>
<keyword evidence="2" id="KW-0812">Transmembrane</keyword>
<keyword evidence="1" id="KW-0238">DNA-binding</keyword>
<dbReference type="RefSeq" id="XP_033814764.1">
    <property type="nucleotide sequence ID" value="XM_033958873.1"/>
</dbReference>
<dbReference type="KEGG" id="gsh:117366896"/>
<evidence type="ECO:0000256" key="2">
    <source>
        <dbReference type="SAM" id="Phobius"/>
    </source>
</evidence>
<dbReference type="AlphaFoldDB" id="A0A6P8S990"/>
<keyword evidence="2" id="KW-0472">Membrane</keyword>
<dbReference type="SUPFAM" id="SSF47823">
    <property type="entry name" value="lambda integrase-like, N-terminal domain"/>
    <property type="match status" value="1"/>
</dbReference>
<evidence type="ECO:0000313" key="3">
    <source>
        <dbReference type="Proteomes" id="UP000515159"/>
    </source>
</evidence>
<keyword evidence="3" id="KW-1185">Reference proteome</keyword>
<evidence type="ECO:0000256" key="1">
    <source>
        <dbReference type="ARBA" id="ARBA00023125"/>
    </source>
</evidence>
<gene>
    <name evidence="4" type="primary">LOC117366896</name>
</gene>
<keyword evidence="2" id="KW-1133">Transmembrane helix</keyword>
<evidence type="ECO:0000313" key="4">
    <source>
        <dbReference type="RefSeq" id="XP_033814764.1"/>
    </source>
</evidence>
<reference evidence="4" key="1">
    <citation type="submission" date="2025-08" db="UniProtKB">
        <authorList>
            <consortium name="RefSeq"/>
        </authorList>
    </citation>
    <scope>IDENTIFICATION</scope>
</reference>